<dbReference type="Proteomes" id="UP001597120">
    <property type="component" value="Unassembled WGS sequence"/>
</dbReference>
<accession>A0ABW3D8J4</accession>
<sequence length="839" mass="93708">MPNYTQNLKLHKYDPETDGNTTFDIVDAINNPFDIIDDTLGGQVVPSPPTPISLTAGTQTITVDRDTPFNVLDIRGRTLVNLLGRDGNCEDISRWGKYQVTNELDPDNKTNGSYGLKTIVATGYSTGSSYSVNKNDYQADKHYILIGMLKNGTATDTSLSISGFFNETRSNVVTDSSTFQVAVSKFTGLTMERRPVAVNITGQPGTYSYADEIRLYEITEAEYNAIDSMTPEEVAAKYPYVDSIQNVNAVYVENTGGNLFPQNVKWEQGGLTSTGEELSNPFKIRSPVFTVLPNTQYSLSLLKEAMATLFMYHENGTVSRLLFSKYRIFQSNDDKTRFRLEIGTSDLSTITPSDISEYSPMLTIGSEPVPFQPQRKSYLYLPTCQLASNLDGSVADRMYMDNEGKPRTMRQFRRIELDGDNVQVDYNTRGTDYKRLNVRITDFKSLSFVTVKYDGKILKNVGSEWTGGDEARLWSSDNGHIFSVWNSDSGWGYDYTPTKEDIKAYLLGWRMYNNDVGLTTPYNNTGTKRWFAIANDVEKTPLGSTTPPNYPPNSVVPDKWTPYLLQYQLSSPVDEPLEHEGSLMLYEGANQVEVGTGIVVREKANPVFSGGAAWHINNTDRPLSLLSKRVDKVIKVYCNNEADEWGEQIGSSIGYGNVWLFKNRERYDPAAVYQVTYLALDTYKIGIAPTEISAEYVSNLRGTVDSLVEGNKNALARISVVENQMQMKEPSPPQWITPALLNGWVGYGGGFTRPQYHKDSQGYVHLRGRIKSGTAGLKITLFWLPLGYRPANTSLSYSYQDYSGAHKGEITIDPTGEVAIWTNQNSDGKLDGISFRAEQ</sequence>
<proteinExistence type="predicted"/>
<keyword evidence="2" id="KW-1185">Reference proteome</keyword>
<dbReference type="EMBL" id="JBHTIU010000023">
    <property type="protein sequence ID" value="MFD0868757.1"/>
    <property type="molecule type" value="Genomic_DNA"/>
</dbReference>
<protein>
    <submittedName>
        <fullName evidence="1">Uncharacterized protein</fullName>
    </submittedName>
</protein>
<organism evidence="1 2">
    <name type="scientific">Paenibacillus residui</name>
    <dbReference type="NCBI Taxonomy" id="629724"/>
    <lineage>
        <taxon>Bacteria</taxon>
        <taxon>Bacillati</taxon>
        <taxon>Bacillota</taxon>
        <taxon>Bacilli</taxon>
        <taxon>Bacillales</taxon>
        <taxon>Paenibacillaceae</taxon>
        <taxon>Paenibacillus</taxon>
    </lineage>
</organism>
<name>A0ABW3D8J4_9BACL</name>
<evidence type="ECO:0000313" key="2">
    <source>
        <dbReference type="Proteomes" id="UP001597120"/>
    </source>
</evidence>
<reference evidence="2" key="1">
    <citation type="journal article" date="2019" name="Int. J. Syst. Evol. Microbiol.">
        <title>The Global Catalogue of Microorganisms (GCM) 10K type strain sequencing project: providing services to taxonomists for standard genome sequencing and annotation.</title>
        <authorList>
            <consortium name="The Broad Institute Genomics Platform"/>
            <consortium name="The Broad Institute Genome Sequencing Center for Infectious Disease"/>
            <person name="Wu L."/>
            <person name="Ma J."/>
        </authorList>
    </citation>
    <scope>NUCLEOTIDE SEQUENCE [LARGE SCALE GENOMIC DNA]</scope>
    <source>
        <strain evidence="2">CCUG 57263</strain>
    </source>
</reference>
<dbReference type="RefSeq" id="WP_379286862.1">
    <property type="nucleotide sequence ID" value="NZ_JBHTIU010000023.1"/>
</dbReference>
<evidence type="ECO:0000313" key="1">
    <source>
        <dbReference type="EMBL" id="MFD0868757.1"/>
    </source>
</evidence>
<comment type="caution">
    <text evidence="1">The sequence shown here is derived from an EMBL/GenBank/DDBJ whole genome shotgun (WGS) entry which is preliminary data.</text>
</comment>
<gene>
    <name evidence="1" type="ORF">ACFQ03_06315</name>
</gene>